<proteinExistence type="predicted"/>
<keyword evidence="2" id="KW-1185">Reference proteome</keyword>
<protein>
    <submittedName>
        <fullName evidence="1">Uncharacterized protein</fullName>
    </submittedName>
</protein>
<sequence>MTGLTDDRRIKISNFLPVLNGLIPGVTSPVARLQLVAALTEFCGDSSYWREQLGDLRPDGTDRVHDLEMPQDTVFAGYICCRLLGEKLDADLYEITSPSSMRFDASVVGAVTVEAAVKPTPGVSLVPESIYAHYSEAVCHGAAARLFAMPGSAWHDPSKVGWHVSLFREGISRARRDVQEGYKTEQTHTRLRRGGQYF</sequence>
<organism evidence="1 2">
    <name type="scientific">Marinobacterium iners DSM 11526</name>
    <dbReference type="NCBI Taxonomy" id="1122198"/>
    <lineage>
        <taxon>Bacteria</taxon>
        <taxon>Pseudomonadati</taxon>
        <taxon>Pseudomonadota</taxon>
        <taxon>Gammaproteobacteria</taxon>
        <taxon>Oceanospirillales</taxon>
        <taxon>Oceanospirillaceae</taxon>
        <taxon>Marinobacterium</taxon>
    </lineage>
</organism>
<evidence type="ECO:0000313" key="1">
    <source>
        <dbReference type="EMBL" id="SDZ94571.1"/>
    </source>
</evidence>
<dbReference type="STRING" id="1122198.SAMN02745729_10145"/>
<dbReference type="AlphaFoldDB" id="A0A1H3X6J2"/>
<gene>
    <name evidence="1" type="ORF">SAMN02745729_10145</name>
</gene>
<dbReference type="RefSeq" id="WP_091821230.1">
    <property type="nucleotide sequence ID" value="NZ_FNRJ01000001.1"/>
</dbReference>
<reference evidence="2" key="1">
    <citation type="submission" date="2016-10" db="EMBL/GenBank/DDBJ databases">
        <authorList>
            <person name="Varghese N."/>
            <person name="Submissions S."/>
        </authorList>
    </citation>
    <scope>NUCLEOTIDE SEQUENCE [LARGE SCALE GENOMIC DNA]</scope>
    <source>
        <strain evidence="2">DSM 11526</strain>
    </source>
</reference>
<dbReference type="OrthoDB" id="5584931at2"/>
<dbReference type="Proteomes" id="UP000242469">
    <property type="component" value="Unassembled WGS sequence"/>
</dbReference>
<accession>A0A1H3X6J2</accession>
<evidence type="ECO:0000313" key="2">
    <source>
        <dbReference type="Proteomes" id="UP000242469"/>
    </source>
</evidence>
<name>A0A1H3X6J2_9GAMM</name>
<dbReference type="EMBL" id="FNRJ01000001">
    <property type="protein sequence ID" value="SDZ94571.1"/>
    <property type="molecule type" value="Genomic_DNA"/>
</dbReference>